<evidence type="ECO:0000313" key="2">
    <source>
        <dbReference type="Proteomes" id="UP000198282"/>
    </source>
</evidence>
<organism evidence="1 2">
    <name type="scientific">Streptosporangium subroseum</name>
    <dbReference type="NCBI Taxonomy" id="106412"/>
    <lineage>
        <taxon>Bacteria</taxon>
        <taxon>Bacillati</taxon>
        <taxon>Actinomycetota</taxon>
        <taxon>Actinomycetes</taxon>
        <taxon>Streptosporangiales</taxon>
        <taxon>Streptosporangiaceae</taxon>
        <taxon>Streptosporangium</taxon>
    </lineage>
</organism>
<reference evidence="1 2" key="1">
    <citation type="submission" date="2017-06" db="EMBL/GenBank/DDBJ databases">
        <authorList>
            <person name="Kim H.J."/>
            <person name="Triplett B.A."/>
        </authorList>
    </citation>
    <scope>NUCLEOTIDE SEQUENCE [LARGE SCALE GENOMIC DNA]</scope>
    <source>
        <strain evidence="1 2">CGMCC 4.2132</strain>
    </source>
</reference>
<accession>A0A239JJY3</accession>
<dbReference type="Proteomes" id="UP000198282">
    <property type="component" value="Unassembled WGS sequence"/>
</dbReference>
<gene>
    <name evidence="1" type="ORF">SAMN05216276_102340</name>
</gene>
<sequence>MPTAFASNTCGHRKDGRLNPVLAFTVISHASAAEPPADGTNRTEQSLDLARLFHI</sequence>
<keyword evidence="2" id="KW-1185">Reference proteome</keyword>
<dbReference type="AlphaFoldDB" id="A0A239JJY3"/>
<name>A0A239JJY3_9ACTN</name>
<dbReference type="EMBL" id="FZOD01000023">
    <property type="protein sequence ID" value="SNT06191.1"/>
    <property type="molecule type" value="Genomic_DNA"/>
</dbReference>
<protein>
    <submittedName>
        <fullName evidence="1">Uncharacterized protein</fullName>
    </submittedName>
</protein>
<evidence type="ECO:0000313" key="1">
    <source>
        <dbReference type="EMBL" id="SNT06191.1"/>
    </source>
</evidence>
<proteinExistence type="predicted"/>